<organism evidence="4 5">
    <name type="scientific">Enhygromyxa salina</name>
    <dbReference type="NCBI Taxonomy" id="215803"/>
    <lineage>
        <taxon>Bacteria</taxon>
        <taxon>Pseudomonadati</taxon>
        <taxon>Myxococcota</taxon>
        <taxon>Polyangia</taxon>
        <taxon>Nannocystales</taxon>
        <taxon>Nannocystaceae</taxon>
        <taxon>Enhygromyxa</taxon>
    </lineage>
</organism>
<dbReference type="InterPro" id="IPR011006">
    <property type="entry name" value="CheY-like_superfamily"/>
</dbReference>
<evidence type="ECO:0000256" key="1">
    <source>
        <dbReference type="ARBA" id="ARBA00022553"/>
    </source>
</evidence>
<evidence type="ECO:0000256" key="2">
    <source>
        <dbReference type="PROSITE-ProRule" id="PRU00169"/>
    </source>
</evidence>
<dbReference type="EMBL" id="PVNL01000004">
    <property type="protein sequence ID" value="PRQ10062.1"/>
    <property type="molecule type" value="Genomic_DNA"/>
</dbReference>
<dbReference type="Proteomes" id="UP000238823">
    <property type="component" value="Unassembled WGS sequence"/>
</dbReference>
<proteinExistence type="predicted"/>
<dbReference type="SMART" id="SM00448">
    <property type="entry name" value="REC"/>
    <property type="match status" value="1"/>
</dbReference>
<evidence type="ECO:0000313" key="5">
    <source>
        <dbReference type="Proteomes" id="UP000238823"/>
    </source>
</evidence>
<reference evidence="4 5" key="1">
    <citation type="submission" date="2018-03" db="EMBL/GenBank/DDBJ databases">
        <title>Draft Genome Sequences of the Obligatory Marine Myxobacteria Enhygromyxa salina SWB007.</title>
        <authorList>
            <person name="Poehlein A."/>
            <person name="Moghaddam J.A."/>
            <person name="Harms H."/>
            <person name="Alanjari M."/>
            <person name="Koenig G.M."/>
            <person name="Daniel R."/>
            <person name="Schaeberle T.F."/>
        </authorList>
    </citation>
    <scope>NUCLEOTIDE SEQUENCE [LARGE SCALE GENOMIC DNA]</scope>
    <source>
        <strain evidence="4 5">SWB007</strain>
    </source>
</reference>
<dbReference type="PANTHER" id="PTHR44591:SF3">
    <property type="entry name" value="RESPONSE REGULATORY DOMAIN-CONTAINING PROTEIN"/>
    <property type="match status" value="1"/>
</dbReference>
<dbReference type="Pfam" id="PF00072">
    <property type="entry name" value="Response_reg"/>
    <property type="match status" value="1"/>
</dbReference>
<dbReference type="InterPro" id="IPR050595">
    <property type="entry name" value="Bact_response_regulator"/>
</dbReference>
<feature type="domain" description="Response regulatory" evidence="3">
    <location>
        <begin position="7"/>
        <end position="120"/>
    </location>
</feature>
<accession>A0A2S9YYB0</accession>
<dbReference type="PROSITE" id="PS50110">
    <property type="entry name" value="RESPONSE_REGULATORY"/>
    <property type="match status" value="1"/>
</dbReference>
<keyword evidence="1 2" id="KW-0597">Phosphoprotein</keyword>
<sequence>MKDGRKEVLVVDDDPDVLRSFMRLLEDHADVKVALGAETALKVLESKHFDTVVCDFNMKGPNGSWLLRQVRDKYPHMERVLLSGSSYSELSRFLDPGLVDRFLEKPLEGDELIEAVSDESD</sequence>
<evidence type="ECO:0000313" key="4">
    <source>
        <dbReference type="EMBL" id="PRQ10062.1"/>
    </source>
</evidence>
<dbReference type="SUPFAM" id="SSF52172">
    <property type="entry name" value="CheY-like"/>
    <property type="match status" value="1"/>
</dbReference>
<evidence type="ECO:0000259" key="3">
    <source>
        <dbReference type="PROSITE" id="PS50110"/>
    </source>
</evidence>
<dbReference type="Gene3D" id="3.40.50.2300">
    <property type="match status" value="1"/>
</dbReference>
<dbReference type="AlphaFoldDB" id="A0A2S9YYB0"/>
<dbReference type="RefSeq" id="WP_244923679.1">
    <property type="nucleotide sequence ID" value="NZ_PVNL01000004.1"/>
</dbReference>
<comment type="caution">
    <text evidence="4">The sequence shown here is derived from an EMBL/GenBank/DDBJ whole genome shotgun (WGS) entry which is preliminary data.</text>
</comment>
<feature type="modified residue" description="4-aspartylphosphate" evidence="2">
    <location>
        <position position="55"/>
    </location>
</feature>
<dbReference type="GO" id="GO:0000160">
    <property type="term" value="P:phosphorelay signal transduction system"/>
    <property type="evidence" value="ECO:0007669"/>
    <property type="project" value="InterPro"/>
</dbReference>
<name>A0A2S9YYB0_9BACT</name>
<dbReference type="PANTHER" id="PTHR44591">
    <property type="entry name" value="STRESS RESPONSE REGULATOR PROTEIN 1"/>
    <property type="match status" value="1"/>
</dbReference>
<gene>
    <name evidence="4" type="primary">hupR1_1</name>
    <name evidence="4" type="ORF">ENSA7_02680</name>
</gene>
<protein>
    <submittedName>
        <fullName evidence="4">Hydrogenase transcriptional regulatory protein hupR1</fullName>
    </submittedName>
</protein>
<dbReference type="InterPro" id="IPR001789">
    <property type="entry name" value="Sig_transdc_resp-reg_receiver"/>
</dbReference>